<gene>
    <name evidence="1" type="ORF">M8C21_000604</name>
    <name evidence="2" type="ORF">M8C21_000616</name>
</gene>
<evidence type="ECO:0000313" key="3">
    <source>
        <dbReference type="Proteomes" id="UP001206925"/>
    </source>
</evidence>
<protein>
    <submittedName>
        <fullName evidence="1">Uncharacterized protein</fullName>
    </submittedName>
</protein>
<dbReference type="EMBL" id="JAMZMK010008134">
    <property type="protein sequence ID" value="KAI7741772.1"/>
    <property type="molecule type" value="Genomic_DNA"/>
</dbReference>
<evidence type="ECO:0000313" key="1">
    <source>
        <dbReference type="EMBL" id="KAI7741760.1"/>
    </source>
</evidence>
<dbReference type="AlphaFoldDB" id="A0AAD5GGI9"/>
<proteinExistence type="predicted"/>
<sequence length="32" mass="3726">MLQHCSTHNLFEMRKGKTHGNSCVIQHLTFKV</sequence>
<feature type="non-terminal residue" evidence="1">
    <location>
        <position position="32"/>
    </location>
</feature>
<organism evidence="1 3">
    <name type="scientific">Ambrosia artemisiifolia</name>
    <name type="common">Common ragweed</name>
    <dbReference type="NCBI Taxonomy" id="4212"/>
    <lineage>
        <taxon>Eukaryota</taxon>
        <taxon>Viridiplantae</taxon>
        <taxon>Streptophyta</taxon>
        <taxon>Embryophyta</taxon>
        <taxon>Tracheophyta</taxon>
        <taxon>Spermatophyta</taxon>
        <taxon>Magnoliopsida</taxon>
        <taxon>eudicotyledons</taxon>
        <taxon>Gunneridae</taxon>
        <taxon>Pentapetalae</taxon>
        <taxon>asterids</taxon>
        <taxon>campanulids</taxon>
        <taxon>Asterales</taxon>
        <taxon>Asteraceae</taxon>
        <taxon>Asteroideae</taxon>
        <taxon>Heliantheae alliance</taxon>
        <taxon>Heliantheae</taxon>
        <taxon>Ambrosia</taxon>
    </lineage>
</organism>
<comment type="caution">
    <text evidence="1">The sequence shown here is derived from an EMBL/GenBank/DDBJ whole genome shotgun (WGS) entry which is preliminary data.</text>
</comment>
<dbReference type="EMBL" id="JAMZMK010008134">
    <property type="protein sequence ID" value="KAI7741760.1"/>
    <property type="molecule type" value="Genomic_DNA"/>
</dbReference>
<keyword evidence="3" id="KW-1185">Reference proteome</keyword>
<name>A0AAD5GGI9_AMBAR</name>
<dbReference type="Proteomes" id="UP001206925">
    <property type="component" value="Unassembled WGS sequence"/>
</dbReference>
<reference evidence="1" key="1">
    <citation type="submission" date="2022-06" db="EMBL/GenBank/DDBJ databases">
        <title>Uncovering the hologenomic basis of an extraordinary plant invasion.</title>
        <authorList>
            <person name="Bieker V.C."/>
            <person name="Martin M.D."/>
            <person name="Gilbert T."/>
            <person name="Hodgins K."/>
            <person name="Battlay P."/>
            <person name="Petersen B."/>
            <person name="Wilson J."/>
        </authorList>
    </citation>
    <scope>NUCLEOTIDE SEQUENCE</scope>
    <source>
        <strain evidence="1">AA19_3_7</strain>
        <tissue evidence="1">Leaf</tissue>
    </source>
</reference>
<accession>A0AAD5GGI9</accession>
<evidence type="ECO:0000313" key="2">
    <source>
        <dbReference type="EMBL" id="KAI7741772.1"/>
    </source>
</evidence>